<accession>A0A7R7TRC6</accession>
<proteinExistence type="predicted"/>
<evidence type="ECO:0000313" key="1">
    <source>
        <dbReference type="EMBL" id="BCO33732.1"/>
    </source>
</evidence>
<evidence type="ECO:0000313" key="2">
    <source>
        <dbReference type="Proteomes" id="UP000595446"/>
    </source>
</evidence>
<reference evidence="1 2" key="1">
    <citation type="submission" date="2020-12" db="EMBL/GenBank/DDBJ databases">
        <title>Complete genome sequence of Mycobacterium heckeshornense JCM 15655T, closely related to a pathogenic non-tuberculous mycobacterial species Mycobacterium xenopi.</title>
        <authorList>
            <person name="Yoshida M."/>
            <person name="Fukano H."/>
            <person name="Asakura T."/>
            <person name="Suzuki M."/>
            <person name="Hoshino Y."/>
        </authorList>
    </citation>
    <scope>NUCLEOTIDE SEQUENCE [LARGE SCALE GENOMIC DNA]</scope>
    <source>
        <strain evidence="1 2">JCM 15655</strain>
    </source>
</reference>
<dbReference type="Proteomes" id="UP000595446">
    <property type="component" value="Chromosome"/>
</dbReference>
<sequence length="66" mass="6785">METEVTGSVVAALFGLDGFRVLAAADAGGELELLVETVVGLVSCPDCGALAVAKDWTIPGFVHTFF</sequence>
<dbReference type="AlphaFoldDB" id="A0A7R7TRC6"/>
<dbReference type="RefSeq" id="WP_053094064.1">
    <property type="nucleotide sequence ID" value="NZ_AP024237.1"/>
</dbReference>
<dbReference type="EMBL" id="AP024237">
    <property type="protein sequence ID" value="BCO33732.1"/>
    <property type="molecule type" value="Genomic_DNA"/>
</dbReference>
<organism evidence="1 2">
    <name type="scientific">Mycobacterium heckeshornense</name>
    <dbReference type="NCBI Taxonomy" id="110505"/>
    <lineage>
        <taxon>Bacteria</taxon>
        <taxon>Bacillati</taxon>
        <taxon>Actinomycetota</taxon>
        <taxon>Actinomycetes</taxon>
        <taxon>Mycobacteriales</taxon>
        <taxon>Mycobacteriaceae</taxon>
        <taxon>Mycobacterium</taxon>
    </lineage>
</organism>
<name>A0A7R7TRC6_9MYCO</name>
<keyword evidence="2" id="KW-1185">Reference proteome</keyword>
<protein>
    <submittedName>
        <fullName evidence="1">Uncharacterized protein</fullName>
    </submittedName>
</protein>
<gene>
    <name evidence="1" type="ORF">MHEC_01650</name>
</gene>